<protein>
    <submittedName>
        <fullName evidence="9">SPOSA6832_03728-mRNA-1:cds</fullName>
    </submittedName>
</protein>
<keyword evidence="6" id="KW-0326">Glycosidase</keyword>
<dbReference type="Pfam" id="PF00128">
    <property type="entry name" value="Alpha-amylase"/>
    <property type="match status" value="1"/>
</dbReference>
<comment type="similarity">
    <text evidence="2">Belongs to the glycosyl hydrolase 13 family.</text>
</comment>
<evidence type="ECO:0000313" key="10">
    <source>
        <dbReference type="Proteomes" id="UP000243876"/>
    </source>
</evidence>
<dbReference type="EMBL" id="CENE01000019">
    <property type="protein sequence ID" value="CEQ41970.1"/>
    <property type="molecule type" value="Genomic_DNA"/>
</dbReference>
<proteinExistence type="inferred from homology"/>
<evidence type="ECO:0000256" key="2">
    <source>
        <dbReference type="ARBA" id="ARBA00008061"/>
    </source>
</evidence>
<dbReference type="InterPro" id="IPR006047">
    <property type="entry name" value="GH13_cat_dom"/>
</dbReference>
<evidence type="ECO:0000256" key="1">
    <source>
        <dbReference type="ARBA" id="ARBA00001913"/>
    </source>
</evidence>
<dbReference type="GO" id="GO:0004553">
    <property type="term" value="F:hydrolase activity, hydrolyzing O-glycosyl compounds"/>
    <property type="evidence" value="ECO:0007669"/>
    <property type="project" value="InterPro"/>
</dbReference>
<dbReference type="GO" id="GO:0005509">
    <property type="term" value="F:calcium ion binding"/>
    <property type="evidence" value="ECO:0007669"/>
    <property type="project" value="InterPro"/>
</dbReference>
<evidence type="ECO:0000256" key="5">
    <source>
        <dbReference type="ARBA" id="ARBA00023277"/>
    </source>
</evidence>
<reference evidence="10" key="1">
    <citation type="submission" date="2015-02" db="EMBL/GenBank/DDBJ databases">
        <authorList>
            <person name="Gon?alves P."/>
        </authorList>
    </citation>
    <scope>NUCLEOTIDE SEQUENCE [LARGE SCALE GENOMIC DNA]</scope>
</reference>
<evidence type="ECO:0000256" key="4">
    <source>
        <dbReference type="ARBA" id="ARBA00022801"/>
    </source>
</evidence>
<feature type="domain" description="Glycosyl hydrolase family 13 catalytic" evidence="8">
    <location>
        <begin position="20"/>
        <end position="413"/>
    </location>
</feature>
<evidence type="ECO:0000256" key="6">
    <source>
        <dbReference type="ARBA" id="ARBA00023295"/>
    </source>
</evidence>
<gene>
    <name evidence="9" type="primary">SPOSA6832_03728</name>
</gene>
<name>A0A0D6EQX1_SPOSA</name>
<dbReference type="PIRSF" id="PIRSF001021">
    <property type="entry name" value="Alph-amls_thrmst"/>
    <property type="match status" value="1"/>
</dbReference>
<evidence type="ECO:0000313" key="9">
    <source>
        <dbReference type="EMBL" id="CEQ41970.1"/>
    </source>
</evidence>
<dbReference type="PANTHER" id="PTHR43447">
    <property type="entry name" value="ALPHA-AMYLASE"/>
    <property type="match status" value="1"/>
</dbReference>
<evidence type="ECO:0000256" key="7">
    <source>
        <dbReference type="SAM" id="MobiDB-lite"/>
    </source>
</evidence>
<sequence length="509" mass="57481">MPHVHRGLNKQEKAQGEDNYTMMQGFEWYEPAGGKYYKTMKERAESLGSMGITAVWLPHDRWDLGEFDQKGGVATKYGTKEELLDLIQTLKANGVVSYVDCVLNHQAGADYTETFKATEVAEENRNQEVSEMYDIDGWTGFNFPGRKGKYSEMVWNFNHFDGLFILGEVPTKADMASIRQTGVDWDDKNKKKAIFKIHGEGKTWAKAVDKEKGSFDYLMFADIDHSHPEARDDCINWGEWVLKETGADGFRFDAIKHIDESFIADFVQQVRERVGNTSGPSDADLVPSCSCVGEFWKDSIDALGGYLDRMPTQFSIFDTPLHYNFKAASDQAENYDIRKIFDDALVQSRPMDAVTLVENHDTQHSSLPSERGSSLSPTPSSCYAPMATRDLYGCNSDPKVEPMNQLGDFVRARKLFAYGPLREYNDHANTWGWVREGDEGHDGCAVEGEKRMQLPDGHAGEVWTDVLGWQQGEVTIEEDGWATFKCPTKSAAIWTRSDARGREEFGKNE</sequence>
<dbReference type="Gene3D" id="2.60.40.1180">
    <property type="entry name" value="Golgi alpha-mannosidase II"/>
    <property type="match status" value="1"/>
</dbReference>
<dbReference type="CDD" id="cd11318">
    <property type="entry name" value="AmyAc_bac_fung_AmyA"/>
    <property type="match status" value="1"/>
</dbReference>
<comment type="cofactor">
    <cofactor evidence="1">
        <name>Ca(2+)</name>
        <dbReference type="ChEBI" id="CHEBI:29108"/>
    </cofactor>
</comment>
<evidence type="ECO:0000259" key="8">
    <source>
        <dbReference type="SMART" id="SM00642"/>
    </source>
</evidence>
<organism evidence="9 10">
    <name type="scientific">Sporidiobolus salmonicolor</name>
    <name type="common">Yeast-like fungus</name>
    <name type="synonym">Sporobolomyces salmonicolor</name>
    <dbReference type="NCBI Taxonomy" id="5005"/>
    <lineage>
        <taxon>Eukaryota</taxon>
        <taxon>Fungi</taxon>
        <taxon>Dikarya</taxon>
        <taxon>Basidiomycota</taxon>
        <taxon>Pucciniomycotina</taxon>
        <taxon>Microbotryomycetes</taxon>
        <taxon>Sporidiobolales</taxon>
        <taxon>Sporidiobolaceae</taxon>
        <taxon>Sporobolomyces</taxon>
    </lineage>
</organism>
<dbReference type="InterPro" id="IPR013776">
    <property type="entry name" value="A-amylase_thermo"/>
</dbReference>
<dbReference type="OrthoDB" id="550577at2759"/>
<keyword evidence="10" id="KW-1185">Reference proteome</keyword>
<dbReference type="SUPFAM" id="SSF51445">
    <property type="entry name" value="(Trans)glycosidases"/>
    <property type="match status" value="1"/>
</dbReference>
<keyword evidence="5" id="KW-0119">Carbohydrate metabolism</keyword>
<keyword evidence="4" id="KW-0378">Hydrolase</keyword>
<dbReference type="GO" id="GO:0005975">
    <property type="term" value="P:carbohydrate metabolic process"/>
    <property type="evidence" value="ECO:0007669"/>
    <property type="project" value="InterPro"/>
</dbReference>
<dbReference type="SMART" id="SM00642">
    <property type="entry name" value="Aamy"/>
    <property type="match status" value="1"/>
</dbReference>
<dbReference type="AlphaFoldDB" id="A0A0D6EQX1"/>
<dbReference type="InterPro" id="IPR013780">
    <property type="entry name" value="Glyco_hydro_b"/>
</dbReference>
<evidence type="ECO:0000256" key="3">
    <source>
        <dbReference type="ARBA" id="ARBA00022723"/>
    </source>
</evidence>
<dbReference type="InterPro" id="IPR017853">
    <property type="entry name" value="GH"/>
</dbReference>
<dbReference type="Proteomes" id="UP000243876">
    <property type="component" value="Unassembled WGS sequence"/>
</dbReference>
<keyword evidence="3" id="KW-0479">Metal-binding</keyword>
<dbReference type="Gene3D" id="2.40.30.140">
    <property type="match status" value="1"/>
</dbReference>
<accession>A0A0D6EQX1</accession>
<feature type="region of interest" description="Disordered" evidence="7">
    <location>
        <begin position="360"/>
        <end position="379"/>
    </location>
</feature>
<dbReference type="Gene3D" id="3.20.20.80">
    <property type="entry name" value="Glycosidases"/>
    <property type="match status" value="1"/>
</dbReference>
<feature type="compositionally biased region" description="Low complexity" evidence="7">
    <location>
        <begin position="365"/>
        <end position="377"/>
    </location>
</feature>
<dbReference type="SUPFAM" id="SSF51011">
    <property type="entry name" value="Glycosyl hydrolase domain"/>
    <property type="match status" value="1"/>
</dbReference>